<evidence type="ECO:0000256" key="1">
    <source>
        <dbReference type="SAM" id="SignalP"/>
    </source>
</evidence>
<organism evidence="2 3">
    <name type="scientific">Ruminococcus gauvreauii</name>
    <dbReference type="NCBI Taxonomy" id="438033"/>
    <lineage>
        <taxon>Bacteria</taxon>
        <taxon>Bacillati</taxon>
        <taxon>Bacillota</taxon>
        <taxon>Clostridia</taxon>
        <taxon>Eubacteriales</taxon>
        <taxon>Oscillospiraceae</taxon>
        <taxon>Ruminococcus</taxon>
    </lineage>
</organism>
<protein>
    <recommendedName>
        <fullName evidence="4">Peptidase C51 domain-containing protein</fullName>
    </recommendedName>
</protein>
<evidence type="ECO:0008006" key="4">
    <source>
        <dbReference type="Google" id="ProtNLM"/>
    </source>
</evidence>
<dbReference type="RefSeq" id="WP_028529190.1">
    <property type="nucleotide sequence ID" value="NZ_CABLBR010000020.1"/>
</dbReference>
<feature type="chain" id="PRO_5045150352" description="Peptidase C51 domain-containing protein" evidence="1">
    <location>
        <begin position="30"/>
        <end position="437"/>
    </location>
</feature>
<accession>A0ABY5VI34</accession>
<proteinExistence type="predicted"/>
<keyword evidence="1" id="KW-0732">Signal</keyword>
<dbReference type="InterPro" id="IPR038765">
    <property type="entry name" value="Papain-like_cys_pep_sf"/>
</dbReference>
<evidence type="ECO:0000313" key="3">
    <source>
        <dbReference type="Proteomes" id="UP001060164"/>
    </source>
</evidence>
<reference evidence="2" key="1">
    <citation type="journal article" date="2022" name="Cell">
        <title>Design, construction, and in vivo augmentation of a complex gut microbiome.</title>
        <authorList>
            <person name="Cheng A.G."/>
            <person name="Ho P.Y."/>
            <person name="Aranda-Diaz A."/>
            <person name="Jain S."/>
            <person name="Yu F.B."/>
            <person name="Meng X."/>
            <person name="Wang M."/>
            <person name="Iakiviak M."/>
            <person name="Nagashima K."/>
            <person name="Zhao A."/>
            <person name="Murugkar P."/>
            <person name="Patil A."/>
            <person name="Atabakhsh K."/>
            <person name="Weakley A."/>
            <person name="Yan J."/>
            <person name="Brumbaugh A.R."/>
            <person name="Higginbottom S."/>
            <person name="Dimas A."/>
            <person name="Shiver A.L."/>
            <person name="Deutschbauer A."/>
            <person name="Neff N."/>
            <person name="Sonnenburg J.L."/>
            <person name="Huang K.C."/>
            <person name="Fischbach M.A."/>
        </authorList>
    </citation>
    <scope>NUCLEOTIDE SEQUENCE</scope>
    <source>
        <strain evidence="2">DSM 19829</strain>
    </source>
</reference>
<name>A0ABY5VI34_9FIRM</name>
<keyword evidence="3" id="KW-1185">Reference proteome</keyword>
<dbReference type="Proteomes" id="UP001060164">
    <property type="component" value="Chromosome"/>
</dbReference>
<sequence length="437" mass="48458">MRKHLKGRLLGILAAVMTFSVLNPSIASADMGNYNFVSIESEVVDSITVNGVTVEARYKPYGAGYDTDSTYCCAALVQRFYSQVYGRNVSNLKRTTSVPYIDQGSFSETAAPKVGDVLRDNYSAHWAIVKEINGNTVTLIQQNAWNGSYTKAWVGATVQIGDPRYTFFTWDGNQQTEGAGTAAGNYAIEYTDQEIGQTNAVVHAKVSNPNRVQVTQVGCRLWDAKGTLLKEHVENCQRQESRFNMWYDISAELGVTLTPATAYSYQFFVMENGAEHPGEVQTFTTQQGSAKETDSVRTSEERISDAILLMQAGVKHYAKDELENIVGAPAQTSDTAYYFNIETLFEKPGWMTFEMAQGSDVTGVRWEYTYGNGSEENLQYSETFYKDIAKVAKKVFGKSGKGLCTNPNNMTMTWEGQAKVERNLVNGVPVVSAYVFE</sequence>
<dbReference type="EMBL" id="CP102290">
    <property type="protein sequence ID" value="UWP59982.1"/>
    <property type="molecule type" value="Genomic_DNA"/>
</dbReference>
<gene>
    <name evidence="2" type="ORF">NQ502_02670</name>
</gene>
<dbReference type="SUPFAM" id="SSF54001">
    <property type="entry name" value="Cysteine proteinases"/>
    <property type="match status" value="1"/>
</dbReference>
<feature type="signal peptide" evidence="1">
    <location>
        <begin position="1"/>
        <end position="29"/>
    </location>
</feature>
<evidence type="ECO:0000313" key="2">
    <source>
        <dbReference type="EMBL" id="UWP59982.1"/>
    </source>
</evidence>